<dbReference type="GO" id="GO:0005886">
    <property type="term" value="C:plasma membrane"/>
    <property type="evidence" value="ECO:0007669"/>
    <property type="project" value="UniProtKB-SubCell"/>
</dbReference>
<dbReference type="Proteomes" id="UP000759246">
    <property type="component" value="Unassembled WGS sequence"/>
</dbReference>
<evidence type="ECO:0000256" key="3">
    <source>
        <dbReference type="SAM" id="Phobius"/>
    </source>
</evidence>
<accession>A0A929WVE8</accession>
<feature type="transmembrane region" description="Helical" evidence="3">
    <location>
        <begin position="76"/>
        <end position="95"/>
    </location>
</feature>
<dbReference type="PANTHER" id="PTHR34295">
    <property type="entry name" value="BIOTIN TRANSPORTER BIOY"/>
    <property type="match status" value="1"/>
</dbReference>
<comment type="caution">
    <text evidence="4">The sequence shown here is derived from an EMBL/GenBank/DDBJ whole genome shotgun (WGS) entry which is preliminary data.</text>
</comment>
<organism evidence="4 5">
    <name type="scientific">Actinomyces bouchesdurhonensis</name>
    <dbReference type="NCBI Taxonomy" id="1852361"/>
    <lineage>
        <taxon>Bacteria</taxon>
        <taxon>Bacillati</taxon>
        <taxon>Actinomycetota</taxon>
        <taxon>Actinomycetes</taxon>
        <taxon>Actinomycetales</taxon>
        <taxon>Actinomycetaceae</taxon>
        <taxon>Actinomyces</taxon>
    </lineage>
</organism>
<dbReference type="PIRSF" id="PIRSF016661">
    <property type="entry name" value="BioY"/>
    <property type="match status" value="1"/>
</dbReference>
<dbReference type="Gene3D" id="1.10.1760.20">
    <property type="match status" value="1"/>
</dbReference>
<comment type="similarity">
    <text evidence="1 2">Belongs to the BioY family.</text>
</comment>
<protein>
    <recommendedName>
        <fullName evidence="2">Biotin transporter</fullName>
    </recommendedName>
</protein>
<keyword evidence="2 3" id="KW-0472">Membrane</keyword>
<feature type="transmembrane region" description="Helical" evidence="3">
    <location>
        <begin position="135"/>
        <end position="157"/>
    </location>
</feature>
<feature type="transmembrane region" description="Helical" evidence="3">
    <location>
        <begin position="169"/>
        <end position="190"/>
    </location>
</feature>
<evidence type="ECO:0000313" key="5">
    <source>
        <dbReference type="Proteomes" id="UP000759246"/>
    </source>
</evidence>
<feature type="transmembrane region" description="Helical" evidence="3">
    <location>
        <begin position="101"/>
        <end position="123"/>
    </location>
</feature>
<dbReference type="GO" id="GO:0015225">
    <property type="term" value="F:biotin transmembrane transporter activity"/>
    <property type="evidence" value="ECO:0007669"/>
    <property type="project" value="UniProtKB-UniRule"/>
</dbReference>
<keyword evidence="3" id="KW-1133">Transmembrane helix</keyword>
<proteinExistence type="inferred from homology"/>
<name>A0A929WVE8_9ACTO</name>
<dbReference type="InterPro" id="IPR003784">
    <property type="entry name" value="BioY"/>
</dbReference>
<keyword evidence="2" id="KW-0813">Transport</keyword>
<dbReference type="Pfam" id="PF02632">
    <property type="entry name" value="BioY"/>
    <property type="match status" value="1"/>
</dbReference>
<evidence type="ECO:0000256" key="1">
    <source>
        <dbReference type="ARBA" id="ARBA00010692"/>
    </source>
</evidence>
<dbReference type="AlphaFoldDB" id="A0A929WVE8"/>
<reference evidence="4" key="1">
    <citation type="submission" date="2020-04" db="EMBL/GenBank/DDBJ databases">
        <title>Deep metagenomics examines the oral microbiome during advanced dental caries in children, revealing novel taxa and co-occurrences with host molecules.</title>
        <authorList>
            <person name="Baker J.L."/>
            <person name="Morton J.T."/>
            <person name="Dinis M."/>
            <person name="Alvarez R."/>
            <person name="Tran N.C."/>
            <person name="Knight R."/>
            <person name="Edlund A."/>
        </authorList>
    </citation>
    <scope>NUCLEOTIDE SEQUENCE</scope>
    <source>
        <strain evidence="4">JCVI_30_bin.13</strain>
    </source>
</reference>
<comment type="subcellular location">
    <subcellularLocation>
        <location evidence="2">Cell membrane</location>
        <topology evidence="2">Multi-pass membrane protein</topology>
    </subcellularLocation>
</comment>
<sequence>MSTLTAAPAISTRQNRVLADRFGGTIVREIALVAAGTIAMIVLARISVPLPFTPVPVSLGTLGALSVGATLGARRGLVSVAAYALLGIAGAPVFTGTNVGWAFASFGYILGYFLVAAIAGAAAQRGADRRVLTMAPTALVSLFSVYIAGLAWMIPFAHMTVAQGLAKGFVPFIVGDLIKAAVAAGLFPVLRSIFR</sequence>
<dbReference type="EMBL" id="JABZGF010000045">
    <property type="protein sequence ID" value="MBF0966083.1"/>
    <property type="molecule type" value="Genomic_DNA"/>
</dbReference>
<keyword evidence="3" id="KW-0812">Transmembrane</keyword>
<dbReference type="PANTHER" id="PTHR34295:SF1">
    <property type="entry name" value="BIOTIN TRANSPORTER BIOY"/>
    <property type="match status" value="1"/>
</dbReference>
<feature type="transmembrane region" description="Helical" evidence="3">
    <location>
        <begin position="26"/>
        <end position="46"/>
    </location>
</feature>
<keyword evidence="2" id="KW-1003">Cell membrane</keyword>
<gene>
    <name evidence="4" type="ORF">HXK09_02765</name>
</gene>
<feature type="transmembrane region" description="Helical" evidence="3">
    <location>
        <begin position="52"/>
        <end position="69"/>
    </location>
</feature>
<evidence type="ECO:0000256" key="2">
    <source>
        <dbReference type="PIRNR" id="PIRNR016661"/>
    </source>
</evidence>
<evidence type="ECO:0000313" key="4">
    <source>
        <dbReference type="EMBL" id="MBF0966083.1"/>
    </source>
</evidence>